<organism evidence="1 2">
    <name type="scientific">Pseudidiomarina halophila</name>
    <dbReference type="NCBI Taxonomy" id="1449799"/>
    <lineage>
        <taxon>Bacteria</taxon>
        <taxon>Pseudomonadati</taxon>
        <taxon>Pseudomonadota</taxon>
        <taxon>Gammaproteobacteria</taxon>
        <taxon>Alteromonadales</taxon>
        <taxon>Idiomarinaceae</taxon>
        <taxon>Pseudidiomarina</taxon>
    </lineage>
</organism>
<reference evidence="2" key="1">
    <citation type="journal article" date="2018" name="Front. Microbiol.">
        <title>Genome-Based Analysis Reveals the Taxonomy and Diversity of the Family Idiomarinaceae.</title>
        <authorList>
            <person name="Liu Y."/>
            <person name="Lai Q."/>
            <person name="Shao Z."/>
        </authorList>
    </citation>
    <scope>NUCLEOTIDE SEQUENCE [LARGE SCALE GENOMIC DNA]</scope>
    <source>
        <strain evidence="2">BH195</strain>
    </source>
</reference>
<keyword evidence="2" id="KW-1185">Reference proteome</keyword>
<evidence type="ECO:0000313" key="1">
    <source>
        <dbReference type="EMBL" id="RUO54638.1"/>
    </source>
</evidence>
<dbReference type="AlphaFoldDB" id="A0A432Y115"/>
<name>A0A432Y115_9GAMM</name>
<evidence type="ECO:0000313" key="2">
    <source>
        <dbReference type="Proteomes" id="UP000287198"/>
    </source>
</evidence>
<proteinExistence type="predicted"/>
<dbReference type="EMBL" id="PIPW01000001">
    <property type="protein sequence ID" value="RUO54638.1"/>
    <property type="molecule type" value="Genomic_DNA"/>
</dbReference>
<dbReference type="Proteomes" id="UP000287198">
    <property type="component" value="Unassembled WGS sequence"/>
</dbReference>
<dbReference type="RefSeq" id="WP_126762196.1">
    <property type="nucleotide sequence ID" value="NZ_JBHLTZ010000004.1"/>
</dbReference>
<protein>
    <submittedName>
        <fullName evidence="1">Uncharacterized protein</fullName>
    </submittedName>
</protein>
<accession>A0A432Y115</accession>
<dbReference type="OrthoDB" id="6169716at2"/>
<comment type="caution">
    <text evidence="1">The sequence shown here is derived from an EMBL/GenBank/DDBJ whole genome shotgun (WGS) entry which is preliminary data.</text>
</comment>
<sequence>MKTAYTDPELEQLLERFNKALFETDPMNTCCQENDNYDEYERIAATAVNYMVKGASERDAIEKALVDSFDDLVTEDKVDQVFTASVMKN</sequence>
<gene>
    <name evidence="1" type="ORF">CWI69_04295</name>
</gene>